<comment type="caution">
    <text evidence="1">The sequence shown here is derived from an EMBL/GenBank/DDBJ whole genome shotgun (WGS) entry which is preliminary data.</text>
</comment>
<accession>A0ABU2KJS2</accession>
<dbReference type="RefSeq" id="WP_311401837.1">
    <property type="nucleotide sequence ID" value="NZ_JAVRBG010000008.1"/>
</dbReference>
<sequence length="215" mass="24547">MVKKLSLTVNNIFSILLFLLCFLGFVSCGTKESKDTVAKKEKISLDNPIQQTVNFVPDSTINNVLTLNNSKSSKQFYPEISSSVELIERLRESPVLAFNSKAKEYLLLYQYEGGVKNEFSCFEIGYISNLGENETINTDYKNFETESGLKLGLSSEELIKIKGASYSKEGNKIVYRMDDYPNSNFLKKYNMPAYFLECTLKNNKINRIKFGFDYP</sequence>
<dbReference type="Proteomes" id="UP001182991">
    <property type="component" value="Unassembled WGS sequence"/>
</dbReference>
<protein>
    <recommendedName>
        <fullName evidence="3">Lipoprotein</fullName>
    </recommendedName>
</protein>
<keyword evidence="2" id="KW-1185">Reference proteome</keyword>
<evidence type="ECO:0000313" key="1">
    <source>
        <dbReference type="EMBL" id="MDT0294908.1"/>
    </source>
</evidence>
<name>A0ABU2KJS2_9FLAO</name>
<evidence type="ECO:0008006" key="3">
    <source>
        <dbReference type="Google" id="ProtNLM"/>
    </source>
</evidence>
<proteinExistence type="predicted"/>
<reference evidence="2" key="1">
    <citation type="submission" date="2023-07" db="EMBL/GenBank/DDBJ databases">
        <title>Isolating and identifying novel microbial strains from the Mariana Trench.</title>
        <authorList>
            <person name="Fu H."/>
        </authorList>
    </citation>
    <scope>NUCLEOTIDE SEQUENCE [LARGE SCALE GENOMIC DNA]</scope>
    <source>
        <strain evidence="2">T-y2</strain>
    </source>
</reference>
<gene>
    <name evidence="1" type="ORF">RLT85_09700</name>
</gene>
<dbReference type="EMBL" id="JAVRBG010000008">
    <property type="protein sequence ID" value="MDT0294908.1"/>
    <property type="molecule type" value="Genomic_DNA"/>
</dbReference>
<organism evidence="1 2">
    <name type="scientific">Mesonia ostreae</name>
    <dbReference type="NCBI Taxonomy" id="861110"/>
    <lineage>
        <taxon>Bacteria</taxon>
        <taxon>Pseudomonadati</taxon>
        <taxon>Bacteroidota</taxon>
        <taxon>Flavobacteriia</taxon>
        <taxon>Flavobacteriales</taxon>
        <taxon>Flavobacteriaceae</taxon>
        <taxon>Mesonia</taxon>
    </lineage>
</organism>
<dbReference type="PROSITE" id="PS51257">
    <property type="entry name" value="PROKAR_LIPOPROTEIN"/>
    <property type="match status" value="1"/>
</dbReference>
<evidence type="ECO:0000313" key="2">
    <source>
        <dbReference type="Proteomes" id="UP001182991"/>
    </source>
</evidence>